<dbReference type="SUPFAM" id="SSF50494">
    <property type="entry name" value="Trypsin-like serine proteases"/>
    <property type="match status" value="1"/>
</dbReference>
<dbReference type="Pfam" id="PF13365">
    <property type="entry name" value="Trypsin_2"/>
    <property type="match status" value="1"/>
</dbReference>
<dbReference type="InterPro" id="IPR001478">
    <property type="entry name" value="PDZ"/>
</dbReference>
<gene>
    <name evidence="4" type="ORF">F5544_20875</name>
</gene>
<dbReference type="Proteomes" id="UP000503540">
    <property type="component" value="Chromosome"/>
</dbReference>
<keyword evidence="1" id="KW-0645">Protease</keyword>
<dbReference type="GO" id="GO:0006508">
    <property type="term" value="P:proteolysis"/>
    <property type="evidence" value="ECO:0007669"/>
    <property type="project" value="UniProtKB-KW"/>
</dbReference>
<evidence type="ECO:0000256" key="2">
    <source>
        <dbReference type="ARBA" id="ARBA00022801"/>
    </source>
</evidence>
<dbReference type="PANTHER" id="PTHR43343:SF3">
    <property type="entry name" value="PROTEASE DO-LIKE 8, CHLOROPLASTIC"/>
    <property type="match status" value="1"/>
</dbReference>
<dbReference type="Gene3D" id="2.30.42.10">
    <property type="match status" value="1"/>
</dbReference>
<dbReference type="SUPFAM" id="SSF50156">
    <property type="entry name" value="PDZ domain-like"/>
    <property type="match status" value="1"/>
</dbReference>
<accession>A0A6G9YFR4</accession>
<evidence type="ECO:0000313" key="5">
    <source>
        <dbReference type="Proteomes" id="UP000503540"/>
    </source>
</evidence>
<name>A0A6G9YFR4_9NOCA</name>
<keyword evidence="5" id="KW-1185">Reference proteome</keyword>
<dbReference type="AlphaFoldDB" id="A0A6G9YFR4"/>
<evidence type="ECO:0000256" key="1">
    <source>
        <dbReference type="ARBA" id="ARBA00022670"/>
    </source>
</evidence>
<feature type="domain" description="PDZ" evidence="3">
    <location>
        <begin position="277"/>
        <end position="336"/>
    </location>
</feature>
<dbReference type="SMART" id="SM00228">
    <property type="entry name" value="PDZ"/>
    <property type="match status" value="1"/>
</dbReference>
<dbReference type="InterPro" id="IPR036034">
    <property type="entry name" value="PDZ_sf"/>
</dbReference>
<dbReference type="Pfam" id="PF13180">
    <property type="entry name" value="PDZ_2"/>
    <property type="match status" value="1"/>
</dbReference>
<evidence type="ECO:0000259" key="3">
    <source>
        <dbReference type="PROSITE" id="PS50106"/>
    </source>
</evidence>
<dbReference type="EMBL" id="CP046172">
    <property type="protein sequence ID" value="QIS12038.1"/>
    <property type="molecule type" value="Genomic_DNA"/>
</dbReference>
<dbReference type="InterPro" id="IPR009003">
    <property type="entry name" value="Peptidase_S1_PA"/>
</dbReference>
<evidence type="ECO:0000313" key="4">
    <source>
        <dbReference type="EMBL" id="QIS12038.1"/>
    </source>
</evidence>
<proteinExistence type="predicted"/>
<dbReference type="Gene3D" id="2.40.10.120">
    <property type="match status" value="1"/>
</dbReference>
<sequence>MRPRRTRWASGRARRILVRYGCNHVSKGAAVDDDSVLSKNDAEQADRDAAALDAYSRTVIAVAASVTPHVASVRTRRGSGSAVVFTDDGFLLTNAHVVGAASGGEVTFADGVESRFDVIGVDPLSDLAVLRARGGGPGAVRLGDADRLVVGQLVVAVGSPLGLAGSVTAGVVSALGRAVPVASNRAGRVIEDVIQTDAALNPGNSGGALADSAGRVVGINTAVAGIGLGLAIPMNATTQRIVSTLLRDGRVRRAYLGLVGVPAPLPDALAARTGQAAGVRIMEVVRGGPADRAGIRRGDLVLSVARAEVRDAQGIQRQLFAEAIGRSLPVTVLRNGAMVDVIAVPTELTVD</sequence>
<dbReference type="KEGG" id="nah:F5544_20875"/>
<dbReference type="PRINTS" id="PR00834">
    <property type="entry name" value="PROTEASES2C"/>
</dbReference>
<organism evidence="4 5">
    <name type="scientific">Nocardia arthritidis</name>
    <dbReference type="NCBI Taxonomy" id="228602"/>
    <lineage>
        <taxon>Bacteria</taxon>
        <taxon>Bacillati</taxon>
        <taxon>Actinomycetota</taxon>
        <taxon>Actinomycetes</taxon>
        <taxon>Mycobacteriales</taxon>
        <taxon>Nocardiaceae</taxon>
        <taxon>Nocardia</taxon>
    </lineage>
</organism>
<keyword evidence="2" id="KW-0378">Hydrolase</keyword>
<dbReference type="PROSITE" id="PS50106">
    <property type="entry name" value="PDZ"/>
    <property type="match status" value="1"/>
</dbReference>
<protein>
    <submittedName>
        <fullName evidence="4">PDZ domain-containing protein</fullName>
    </submittedName>
</protein>
<dbReference type="PANTHER" id="PTHR43343">
    <property type="entry name" value="PEPTIDASE S12"/>
    <property type="match status" value="1"/>
</dbReference>
<dbReference type="InterPro" id="IPR051201">
    <property type="entry name" value="Chloro_Bact_Ser_Proteases"/>
</dbReference>
<dbReference type="InterPro" id="IPR001940">
    <property type="entry name" value="Peptidase_S1C"/>
</dbReference>
<reference evidence="4 5" key="1">
    <citation type="journal article" date="2019" name="ACS Chem. Biol.">
        <title>Identification and Mobilization of a Cryptic Antibiotic Biosynthesis Gene Locus from a Human-Pathogenic Nocardia Isolate.</title>
        <authorList>
            <person name="Herisse M."/>
            <person name="Ishida K."/>
            <person name="Porter J.L."/>
            <person name="Howden B."/>
            <person name="Hertweck C."/>
            <person name="Stinear T.P."/>
            <person name="Pidot S.J."/>
        </authorList>
    </citation>
    <scope>NUCLEOTIDE SEQUENCE [LARGE SCALE GENOMIC DNA]</scope>
    <source>
        <strain evidence="4 5">AUSMDU00012717</strain>
    </source>
</reference>
<dbReference type="GO" id="GO:0004252">
    <property type="term" value="F:serine-type endopeptidase activity"/>
    <property type="evidence" value="ECO:0007669"/>
    <property type="project" value="InterPro"/>
</dbReference>